<reference evidence="10 11" key="1">
    <citation type="submission" date="2016-10" db="EMBL/GenBank/DDBJ databases">
        <title>Genome sequence of the basidiomycete white-rot fungus Trametes pubescens.</title>
        <authorList>
            <person name="Makela M.R."/>
            <person name="Granchi Z."/>
            <person name="Peng M."/>
            <person name="De Vries R.P."/>
            <person name="Grigoriev I."/>
            <person name="Riley R."/>
            <person name="Hilden K."/>
        </authorList>
    </citation>
    <scope>NUCLEOTIDE SEQUENCE [LARGE SCALE GENOMIC DNA]</scope>
    <source>
        <strain evidence="10 11">FBCC735</strain>
    </source>
</reference>
<feature type="transmembrane region" description="Helical" evidence="8">
    <location>
        <begin position="130"/>
        <end position="156"/>
    </location>
</feature>
<dbReference type="PRINTS" id="PR01035">
    <property type="entry name" value="TCRTETA"/>
</dbReference>
<evidence type="ECO:0000256" key="2">
    <source>
        <dbReference type="ARBA" id="ARBA00006829"/>
    </source>
</evidence>
<dbReference type="InterPro" id="IPR001958">
    <property type="entry name" value="Tet-R_TetA/multi-R_MdtG-like"/>
</dbReference>
<dbReference type="Pfam" id="PF07690">
    <property type="entry name" value="MFS_1"/>
    <property type="match status" value="1"/>
</dbReference>
<sequence>MSNTHGYPPNGAEEKAATSATQSKERRPWGLEWRSSVWFITLIVGIAITTDLLIYSMIVPIIPFRLQSLGYEGVSGLVGWLLFAYSGALVIFTPPIAFLSERYKNRKIPLLCGQAALIGSQVLLMEAPTYWVMVLARIAQGISACVIWVVGLALICDTVPEKIVGKQLGLAMMGMSLGFLVGPPVAGALDDRFGFRAPFIFGIIVTAVELVGRLLIIERSAAERVDASFTKLVGRNGSSRGVTYGSADAEKREEQPTVTELVSTQVAPEGTIEEISEAPTRVPRRTPTVARSQTQVNEDPVHLSIPGLLLKLLKSPRALSAVFLTLSFGIMISSMEPVLPLYLQSTFGLDVSKIGLVYIAAVVPSFVSSPLSGWYADRGGTIVSTAICLVCALPFWVLVFIHVDLAYFLVMYALLNLFATGTISPVTAEFAAVTRSLDGVGYGHIYGAFNVAYGLGSAIGPVIGGQLYDHLSPQKGWMALCLFNAGLAGVSLLVTICYYGETTVMQRIVRRYRNHRAVSPANDAAAAA</sequence>
<name>A0A1M2W024_TRAPU</name>
<evidence type="ECO:0000256" key="1">
    <source>
        <dbReference type="ARBA" id="ARBA00004141"/>
    </source>
</evidence>
<feature type="transmembrane region" description="Helical" evidence="8">
    <location>
        <begin position="108"/>
        <end position="124"/>
    </location>
</feature>
<protein>
    <recommendedName>
        <fullName evidence="9">Major facilitator superfamily (MFS) profile domain-containing protein</fullName>
    </recommendedName>
</protein>
<proteinExistence type="inferred from homology"/>
<dbReference type="STRING" id="154538.A0A1M2W024"/>
<dbReference type="OMA" id="GESYWML"/>
<dbReference type="GO" id="GO:0022857">
    <property type="term" value="F:transmembrane transporter activity"/>
    <property type="evidence" value="ECO:0007669"/>
    <property type="project" value="InterPro"/>
</dbReference>
<dbReference type="InterPro" id="IPR011701">
    <property type="entry name" value="MFS"/>
</dbReference>
<evidence type="ECO:0000259" key="9">
    <source>
        <dbReference type="PROSITE" id="PS50850"/>
    </source>
</evidence>
<keyword evidence="3" id="KW-0813">Transport</keyword>
<comment type="similarity">
    <text evidence="2">Belongs to the major facilitator superfamily. Vesicular transporter family.</text>
</comment>
<evidence type="ECO:0000256" key="5">
    <source>
        <dbReference type="ARBA" id="ARBA00022989"/>
    </source>
</evidence>
<feature type="transmembrane region" description="Helical" evidence="8">
    <location>
        <begin position="382"/>
        <end position="403"/>
    </location>
</feature>
<organism evidence="10 11">
    <name type="scientific">Trametes pubescens</name>
    <name type="common">White-rot fungus</name>
    <dbReference type="NCBI Taxonomy" id="154538"/>
    <lineage>
        <taxon>Eukaryota</taxon>
        <taxon>Fungi</taxon>
        <taxon>Dikarya</taxon>
        <taxon>Basidiomycota</taxon>
        <taxon>Agaricomycotina</taxon>
        <taxon>Agaricomycetes</taxon>
        <taxon>Polyporales</taxon>
        <taxon>Polyporaceae</taxon>
        <taxon>Trametes</taxon>
    </lineage>
</organism>
<dbReference type="PROSITE" id="PS50850">
    <property type="entry name" value="MFS"/>
    <property type="match status" value="1"/>
</dbReference>
<dbReference type="PANTHER" id="PTHR23506:SF23">
    <property type="entry name" value="GH10249P"/>
    <property type="match status" value="1"/>
</dbReference>
<dbReference type="SUPFAM" id="SSF103473">
    <property type="entry name" value="MFS general substrate transporter"/>
    <property type="match status" value="1"/>
</dbReference>
<feature type="transmembrane region" description="Helical" evidence="8">
    <location>
        <begin position="36"/>
        <end position="58"/>
    </location>
</feature>
<dbReference type="InterPro" id="IPR036259">
    <property type="entry name" value="MFS_trans_sf"/>
</dbReference>
<feature type="domain" description="Major facilitator superfamily (MFS) profile" evidence="9">
    <location>
        <begin position="37"/>
        <end position="503"/>
    </location>
</feature>
<evidence type="ECO:0000256" key="6">
    <source>
        <dbReference type="ARBA" id="ARBA00023136"/>
    </source>
</evidence>
<evidence type="ECO:0000256" key="8">
    <source>
        <dbReference type="SAM" id="Phobius"/>
    </source>
</evidence>
<dbReference type="EMBL" id="MNAD01000421">
    <property type="protein sequence ID" value="OJT13219.1"/>
    <property type="molecule type" value="Genomic_DNA"/>
</dbReference>
<evidence type="ECO:0000313" key="10">
    <source>
        <dbReference type="EMBL" id="OJT13219.1"/>
    </source>
</evidence>
<feature type="transmembrane region" description="Helical" evidence="8">
    <location>
        <begin position="409"/>
        <end position="433"/>
    </location>
</feature>
<dbReference type="GO" id="GO:0016020">
    <property type="term" value="C:membrane"/>
    <property type="evidence" value="ECO:0007669"/>
    <property type="project" value="UniProtKB-SubCell"/>
</dbReference>
<dbReference type="InterPro" id="IPR050930">
    <property type="entry name" value="MFS_Vesicular_Transporter"/>
</dbReference>
<comment type="caution">
    <text evidence="10">The sequence shown here is derived from an EMBL/GenBank/DDBJ whole genome shotgun (WGS) entry which is preliminary data.</text>
</comment>
<dbReference type="PANTHER" id="PTHR23506">
    <property type="entry name" value="GH10249P"/>
    <property type="match status" value="1"/>
</dbReference>
<feature type="transmembrane region" description="Helical" evidence="8">
    <location>
        <begin position="318"/>
        <end position="335"/>
    </location>
</feature>
<evidence type="ECO:0000256" key="7">
    <source>
        <dbReference type="SAM" id="MobiDB-lite"/>
    </source>
</evidence>
<feature type="transmembrane region" description="Helical" evidence="8">
    <location>
        <begin position="445"/>
        <end position="464"/>
    </location>
</feature>
<evidence type="ECO:0000313" key="11">
    <source>
        <dbReference type="Proteomes" id="UP000184267"/>
    </source>
</evidence>
<feature type="transmembrane region" description="Helical" evidence="8">
    <location>
        <begin position="476"/>
        <end position="500"/>
    </location>
</feature>
<feature type="transmembrane region" description="Helical" evidence="8">
    <location>
        <begin position="78"/>
        <end position="99"/>
    </location>
</feature>
<gene>
    <name evidence="10" type="ORF">TRAPUB_10238</name>
</gene>
<dbReference type="Gene3D" id="1.20.1250.20">
    <property type="entry name" value="MFS general substrate transporter like domains"/>
    <property type="match status" value="2"/>
</dbReference>
<keyword evidence="11" id="KW-1185">Reference proteome</keyword>
<feature type="transmembrane region" description="Helical" evidence="8">
    <location>
        <begin position="355"/>
        <end position="375"/>
    </location>
</feature>
<dbReference type="AlphaFoldDB" id="A0A1M2W024"/>
<keyword evidence="5 8" id="KW-1133">Transmembrane helix</keyword>
<dbReference type="CDD" id="cd17325">
    <property type="entry name" value="MFS_MdtG_SLC18_like"/>
    <property type="match status" value="1"/>
</dbReference>
<accession>A0A1M2W024</accession>
<evidence type="ECO:0000256" key="4">
    <source>
        <dbReference type="ARBA" id="ARBA00022692"/>
    </source>
</evidence>
<keyword evidence="6 8" id="KW-0472">Membrane</keyword>
<feature type="transmembrane region" description="Helical" evidence="8">
    <location>
        <begin position="195"/>
        <end position="216"/>
    </location>
</feature>
<keyword evidence="4 8" id="KW-0812">Transmembrane</keyword>
<feature type="region of interest" description="Disordered" evidence="7">
    <location>
        <begin position="1"/>
        <end position="23"/>
    </location>
</feature>
<feature type="transmembrane region" description="Helical" evidence="8">
    <location>
        <begin position="168"/>
        <end position="189"/>
    </location>
</feature>
<evidence type="ECO:0000256" key="3">
    <source>
        <dbReference type="ARBA" id="ARBA00022448"/>
    </source>
</evidence>
<dbReference type="InterPro" id="IPR020846">
    <property type="entry name" value="MFS_dom"/>
</dbReference>
<dbReference type="OrthoDB" id="440553at2759"/>
<comment type="subcellular location">
    <subcellularLocation>
        <location evidence="1">Membrane</location>
        <topology evidence="1">Multi-pass membrane protein</topology>
    </subcellularLocation>
</comment>
<dbReference type="Proteomes" id="UP000184267">
    <property type="component" value="Unassembled WGS sequence"/>
</dbReference>